<dbReference type="InterPro" id="IPR036907">
    <property type="entry name" value="5'-Nucleotdase_C_sf"/>
</dbReference>
<dbReference type="SUPFAM" id="SSF56300">
    <property type="entry name" value="Metallo-dependent phosphatases"/>
    <property type="match status" value="1"/>
</dbReference>
<dbReference type="Gene3D" id="3.60.21.10">
    <property type="match status" value="1"/>
</dbReference>
<dbReference type="InterPro" id="IPR008334">
    <property type="entry name" value="5'-Nucleotdase_C"/>
</dbReference>
<feature type="signal peptide" evidence="2">
    <location>
        <begin position="1"/>
        <end position="31"/>
    </location>
</feature>
<evidence type="ECO:0000313" key="6">
    <source>
        <dbReference type="EMBL" id="SJM58240.1"/>
    </source>
</evidence>
<dbReference type="GO" id="GO:0000166">
    <property type="term" value="F:nucleotide binding"/>
    <property type="evidence" value="ECO:0007669"/>
    <property type="project" value="UniProtKB-KW"/>
</dbReference>
<dbReference type="GO" id="GO:0008768">
    <property type="term" value="F:UDP-sugar diphosphatase activity"/>
    <property type="evidence" value="ECO:0007669"/>
    <property type="project" value="TreeGrafter"/>
</dbReference>
<evidence type="ECO:0000313" key="7">
    <source>
        <dbReference type="Proteomes" id="UP000195913"/>
    </source>
</evidence>
<keyword evidence="2" id="KW-0547">Nucleotide-binding</keyword>
<feature type="chain" id="PRO_5011829327" evidence="2">
    <location>
        <begin position="32"/>
        <end position="607"/>
    </location>
</feature>
<dbReference type="PANTHER" id="PTHR11575:SF24">
    <property type="entry name" value="5'-NUCLEOTIDASE"/>
    <property type="match status" value="1"/>
</dbReference>
<name>A0A1R4FQD0_9MICC</name>
<proteinExistence type="inferred from homology"/>
<feature type="domain" description="Calcineurin-like phosphoesterase" evidence="4">
    <location>
        <begin position="81"/>
        <end position="311"/>
    </location>
</feature>
<feature type="domain" description="5'-Nucleotidase C-terminal" evidence="5">
    <location>
        <begin position="418"/>
        <end position="571"/>
    </location>
</feature>
<protein>
    <submittedName>
        <fullName evidence="6">5'-nucleotidase</fullName>
        <ecNumber evidence="6">3.1.3.5</ecNumber>
    </submittedName>
</protein>
<evidence type="ECO:0000256" key="1">
    <source>
        <dbReference type="ARBA" id="ARBA00022729"/>
    </source>
</evidence>
<dbReference type="Proteomes" id="UP000195913">
    <property type="component" value="Unassembled WGS sequence"/>
</dbReference>
<feature type="region of interest" description="Disordered" evidence="3">
    <location>
        <begin position="35"/>
        <end position="77"/>
    </location>
</feature>
<dbReference type="PRINTS" id="PR01607">
    <property type="entry name" value="APYRASEFAMLY"/>
</dbReference>
<evidence type="ECO:0000256" key="3">
    <source>
        <dbReference type="SAM" id="MobiDB-lite"/>
    </source>
</evidence>
<dbReference type="Pfam" id="PF00149">
    <property type="entry name" value="Metallophos"/>
    <property type="match status" value="1"/>
</dbReference>
<evidence type="ECO:0000256" key="2">
    <source>
        <dbReference type="RuleBase" id="RU362119"/>
    </source>
</evidence>
<dbReference type="SUPFAM" id="SSF55816">
    <property type="entry name" value="5'-nucleotidase (syn. UDP-sugar hydrolase), C-terminal domain"/>
    <property type="match status" value="1"/>
</dbReference>
<feature type="compositionally biased region" description="Gly residues" evidence="3">
    <location>
        <begin position="37"/>
        <end position="59"/>
    </location>
</feature>
<dbReference type="PANTHER" id="PTHR11575">
    <property type="entry name" value="5'-NUCLEOTIDASE-RELATED"/>
    <property type="match status" value="1"/>
</dbReference>
<gene>
    <name evidence="6" type="ORF">FM101_05235</name>
</gene>
<dbReference type="Pfam" id="PF02872">
    <property type="entry name" value="5_nucleotid_C"/>
    <property type="match status" value="1"/>
</dbReference>
<dbReference type="InterPro" id="IPR029052">
    <property type="entry name" value="Metallo-depent_PP-like"/>
</dbReference>
<keyword evidence="1 2" id="KW-0732">Signal</keyword>
<dbReference type="GO" id="GO:0008253">
    <property type="term" value="F:5'-nucleotidase activity"/>
    <property type="evidence" value="ECO:0007669"/>
    <property type="project" value="UniProtKB-EC"/>
</dbReference>
<dbReference type="InterPro" id="IPR004843">
    <property type="entry name" value="Calcineurin-like_PHP"/>
</dbReference>
<keyword evidence="2 6" id="KW-0378">Hydrolase</keyword>
<evidence type="ECO:0000259" key="4">
    <source>
        <dbReference type="Pfam" id="PF00149"/>
    </source>
</evidence>
<dbReference type="EC" id="3.1.3.5" evidence="6"/>
<dbReference type="RefSeq" id="WP_245806622.1">
    <property type="nucleotide sequence ID" value="NZ_FUHW01000022.1"/>
</dbReference>
<dbReference type="GO" id="GO:0009166">
    <property type="term" value="P:nucleotide catabolic process"/>
    <property type="evidence" value="ECO:0007669"/>
    <property type="project" value="InterPro"/>
</dbReference>
<dbReference type="GO" id="GO:0030288">
    <property type="term" value="C:outer membrane-bounded periplasmic space"/>
    <property type="evidence" value="ECO:0007669"/>
    <property type="project" value="TreeGrafter"/>
</dbReference>
<dbReference type="InterPro" id="IPR006179">
    <property type="entry name" value="5_nucleotidase/apyrase"/>
</dbReference>
<reference evidence="6 7" key="1">
    <citation type="submission" date="2017-02" db="EMBL/GenBank/DDBJ databases">
        <authorList>
            <person name="Peterson S.W."/>
        </authorList>
    </citation>
    <scope>NUCLEOTIDE SEQUENCE [LARGE SCALE GENOMIC DNA]</scope>
    <source>
        <strain evidence="6 7">B Ar 00.02</strain>
    </source>
</reference>
<organism evidence="6 7">
    <name type="scientific">Arthrobacter rhombi</name>
    <dbReference type="NCBI Taxonomy" id="71253"/>
    <lineage>
        <taxon>Bacteria</taxon>
        <taxon>Bacillati</taxon>
        <taxon>Actinomycetota</taxon>
        <taxon>Actinomycetes</taxon>
        <taxon>Micrococcales</taxon>
        <taxon>Micrococcaceae</taxon>
        <taxon>Arthrobacter</taxon>
    </lineage>
</organism>
<dbReference type="AlphaFoldDB" id="A0A1R4FQD0"/>
<comment type="similarity">
    <text evidence="2">Belongs to the 5'-nucleotidase family.</text>
</comment>
<keyword evidence="7" id="KW-1185">Reference proteome</keyword>
<dbReference type="EMBL" id="FUHW01000022">
    <property type="protein sequence ID" value="SJM58240.1"/>
    <property type="molecule type" value="Genomic_DNA"/>
</dbReference>
<sequence length="607" mass="62944">MNPHQQTLRAAGAVIAGLALAATALVAPAQAAMPLGGSHGSHHGGGPGGHHGGGHGNGHGGHHGGGHGQGHHQPGTSTIQLLGINDFHGRIEAGGTSAGAAVLAGAVNELSGKKKNNTLFVSAGDNIGASTFTSFSQDDTPTIDALRTAGLDVSSVGNHEFDRGIDDLKNRVIPRYGKHNKNAGADYALGANVYYEGTQKPALKEYALRKVQGVTVGFIGVVTEQTKSLVTPSGVAGLDFGNQLEAVNRVSEQLSDGKKSNGEADVIVLLAHEGSASTDCSAIANEDTAYGELIRGASADVDAIFSGHTHQEYACSLPVKGWSSSMKRPVVQAHEYGTTLDRVKITVDRRSKKPVALSGSLVELTKTSDAGETVPAFPADRRVAQVVKKAAEQAEIVGAEEVGQISGDILRGGAEPGADRSVESSMGNLVADMQLWATSNEDFGGEPAQIALMNPGGLRADLLYGTDGTVTYKDVANVQPFGNTLWTEDLTGAQLKSVLEEQWQPDGSSRPKLHLGISEGLAYTYMQDAARGSHITSMTFEGEAIADDDVFKVVMNSFLAAGGDNFTTLAEGANATDSGQSDLVAALDYFEAHDVVDPAPLGRAVTQ</sequence>
<accession>A0A1R4FQD0</accession>
<evidence type="ECO:0000259" key="5">
    <source>
        <dbReference type="Pfam" id="PF02872"/>
    </source>
</evidence>
<dbReference type="Gene3D" id="3.90.780.10">
    <property type="entry name" value="5'-Nucleotidase, C-terminal domain"/>
    <property type="match status" value="1"/>
</dbReference>